<dbReference type="Gene3D" id="3.10.520.10">
    <property type="entry name" value="ApbE-like domains"/>
    <property type="match status" value="1"/>
</dbReference>
<evidence type="ECO:0000256" key="9">
    <source>
        <dbReference type="ARBA" id="ARBA00048540"/>
    </source>
</evidence>
<evidence type="ECO:0000256" key="1">
    <source>
        <dbReference type="ARBA" id="ARBA00011955"/>
    </source>
</evidence>
<keyword evidence="12" id="KW-0449">Lipoprotein</keyword>
<dbReference type="PIRSF" id="PIRSF006268">
    <property type="entry name" value="ApbE"/>
    <property type="match status" value="1"/>
</dbReference>
<evidence type="ECO:0000256" key="4">
    <source>
        <dbReference type="ARBA" id="ARBA00022679"/>
    </source>
</evidence>
<evidence type="ECO:0000313" key="13">
    <source>
        <dbReference type="Proteomes" id="UP000094067"/>
    </source>
</evidence>
<comment type="caution">
    <text evidence="12">The sequence shown here is derived from an EMBL/GenBank/DDBJ whole genome shotgun (WGS) entry which is preliminary data.</text>
</comment>
<dbReference type="PATRIC" id="fig|1432052.4.peg.5207"/>
<evidence type="ECO:0000256" key="10">
    <source>
        <dbReference type="PIRNR" id="PIRNR006268"/>
    </source>
</evidence>
<keyword evidence="7 10" id="KW-0460">Magnesium</keyword>
<protein>
    <recommendedName>
        <fullName evidence="2 10">FAD:protein FMN transferase</fullName>
        <ecNumber evidence="1 10">2.7.1.180</ecNumber>
    </recommendedName>
    <alternativeName>
        <fullName evidence="8 10">Flavin transferase</fullName>
    </alternativeName>
</protein>
<dbReference type="AlphaFoldDB" id="A0A1E3A5L4"/>
<dbReference type="InterPro" id="IPR003374">
    <property type="entry name" value="ApbE-like_sf"/>
</dbReference>
<dbReference type="SUPFAM" id="SSF143631">
    <property type="entry name" value="ApbE-like"/>
    <property type="match status" value="1"/>
</dbReference>
<reference evidence="12 13" key="1">
    <citation type="submission" date="2016-07" db="EMBL/GenBank/DDBJ databases">
        <title>Characterization of isolates of Eisenbergiella tayi derived from blood cultures, using whole genome sequencing.</title>
        <authorList>
            <person name="Burdz T."/>
            <person name="Wiebe D."/>
            <person name="Huynh C."/>
            <person name="Bernard K."/>
        </authorList>
    </citation>
    <scope>NUCLEOTIDE SEQUENCE [LARGE SCALE GENOMIC DNA]</scope>
    <source>
        <strain evidence="12 13">NML 110608</strain>
    </source>
</reference>
<sequence>MKHRIYRHKPVLFCLILFFLLSDVFLTGCSRRTEPQTETGFYFNTVISITVYHPKDAVYLEDCFSLCDTYEKMLSRTVEGSDIYRINHSSGEPVAVSEETARLLEQACNYARLSGGKIDPTVALLDDLWNFSGQAGTESAQKRIPADADIQSVLPHINYKNIHIENSTVTLDDPMSQIDLGFIAKGYIADRLKELLKANGVQSALINLGGNVVVLGSKPDGSPFTIGMQKPFDEQGKAIATLSLSDSSLVSSGVYERYFRQDGRLYHHILDPASGYPVENGLLGVTILSGSSMEGDALSTTCFVLGLTEGMKLIESLPDIEAVFITEDYQLHPSSGLSGKLFEATS</sequence>
<dbReference type="Proteomes" id="UP000094067">
    <property type="component" value="Unassembled WGS sequence"/>
</dbReference>
<evidence type="ECO:0000256" key="8">
    <source>
        <dbReference type="ARBA" id="ARBA00031306"/>
    </source>
</evidence>
<dbReference type="InterPro" id="IPR024932">
    <property type="entry name" value="ApbE"/>
</dbReference>
<proteinExistence type="inferred from homology"/>
<keyword evidence="3 10" id="KW-0285">Flavoprotein</keyword>
<organism evidence="12 13">
    <name type="scientific">Eisenbergiella tayi</name>
    <dbReference type="NCBI Taxonomy" id="1432052"/>
    <lineage>
        <taxon>Bacteria</taxon>
        <taxon>Bacillati</taxon>
        <taxon>Bacillota</taxon>
        <taxon>Clostridia</taxon>
        <taxon>Lachnospirales</taxon>
        <taxon>Lachnospiraceae</taxon>
        <taxon>Eisenbergiella</taxon>
    </lineage>
</organism>
<dbReference type="EMBL" id="MCGH01000003">
    <property type="protein sequence ID" value="ODM03889.1"/>
    <property type="molecule type" value="Genomic_DNA"/>
</dbReference>
<dbReference type="EC" id="2.7.1.180" evidence="1 10"/>
<evidence type="ECO:0000256" key="3">
    <source>
        <dbReference type="ARBA" id="ARBA00022630"/>
    </source>
</evidence>
<keyword evidence="5 10" id="KW-0479">Metal-binding</keyword>
<comment type="catalytic activity">
    <reaction evidence="9 10">
        <text>L-threonyl-[protein] + FAD = FMN-L-threonyl-[protein] + AMP + H(+)</text>
        <dbReference type="Rhea" id="RHEA:36847"/>
        <dbReference type="Rhea" id="RHEA-COMP:11060"/>
        <dbReference type="Rhea" id="RHEA-COMP:11061"/>
        <dbReference type="ChEBI" id="CHEBI:15378"/>
        <dbReference type="ChEBI" id="CHEBI:30013"/>
        <dbReference type="ChEBI" id="CHEBI:57692"/>
        <dbReference type="ChEBI" id="CHEBI:74257"/>
        <dbReference type="ChEBI" id="CHEBI:456215"/>
        <dbReference type="EC" id="2.7.1.180"/>
    </reaction>
</comment>
<dbReference type="GO" id="GO:0016740">
    <property type="term" value="F:transferase activity"/>
    <property type="evidence" value="ECO:0007669"/>
    <property type="project" value="UniProtKB-UniRule"/>
</dbReference>
<keyword evidence="4 10" id="KW-0808">Transferase</keyword>
<evidence type="ECO:0000256" key="7">
    <source>
        <dbReference type="ARBA" id="ARBA00022842"/>
    </source>
</evidence>
<feature type="binding site" evidence="11">
    <location>
        <position position="300"/>
    </location>
    <ligand>
        <name>Mg(2+)</name>
        <dbReference type="ChEBI" id="CHEBI:18420"/>
    </ligand>
</feature>
<dbReference type="PANTHER" id="PTHR30040:SF2">
    <property type="entry name" value="FAD:PROTEIN FMN TRANSFERASE"/>
    <property type="match status" value="1"/>
</dbReference>
<evidence type="ECO:0000313" key="12">
    <source>
        <dbReference type="EMBL" id="ODM03889.1"/>
    </source>
</evidence>
<name>A0A1E3A5L4_9FIRM</name>
<evidence type="ECO:0000256" key="2">
    <source>
        <dbReference type="ARBA" id="ARBA00016337"/>
    </source>
</evidence>
<dbReference type="RefSeq" id="WP_069154201.1">
    <property type="nucleotide sequence ID" value="NZ_MCGH01000003.1"/>
</dbReference>
<evidence type="ECO:0000256" key="5">
    <source>
        <dbReference type="ARBA" id="ARBA00022723"/>
    </source>
</evidence>
<keyword evidence="6 10" id="KW-0274">FAD</keyword>
<accession>A0A1E3A5L4</accession>
<comment type="cofactor">
    <cofactor evidence="11">
        <name>Mg(2+)</name>
        <dbReference type="ChEBI" id="CHEBI:18420"/>
    </cofactor>
    <cofactor evidence="11">
        <name>Mn(2+)</name>
        <dbReference type="ChEBI" id="CHEBI:29035"/>
    </cofactor>
    <text evidence="11">Magnesium. Can also use manganese.</text>
</comment>
<dbReference type="Pfam" id="PF02424">
    <property type="entry name" value="ApbE"/>
    <property type="match status" value="1"/>
</dbReference>
<evidence type="ECO:0000256" key="11">
    <source>
        <dbReference type="PIRSR" id="PIRSR006268-2"/>
    </source>
</evidence>
<dbReference type="GO" id="GO:0046872">
    <property type="term" value="F:metal ion binding"/>
    <property type="evidence" value="ECO:0007669"/>
    <property type="project" value="UniProtKB-UniRule"/>
</dbReference>
<dbReference type="PANTHER" id="PTHR30040">
    <property type="entry name" value="THIAMINE BIOSYNTHESIS LIPOPROTEIN APBE"/>
    <property type="match status" value="1"/>
</dbReference>
<gene>
    <name evidence="12" type="primary">apbE</name>
    <name evidence="12" type="ORF">BEI61_04692</name>
</gene>
<evidence type="ECO:0000256" key="6">
    <source>
        <dbReference type="ARBA" id="ARBA00022827"/>
    </source>
</evidence>
<feature type="binding site" evidence="11">
    <location>
        <position position="296"/>
    </location>
    <ligand>
        <name>Mg(2+)</name>
        <dbReference type="ChEBI" id="CHEBI:18420"/>
    </ligand>
</feature>
<comment type="similarity">
    <text evidence="10">Belongs to the ApbE family.</text>
</comment>